<organism evidence="2 3">
    <name type="scientific">Ensete ventricosum</name>
    <name type="common">Abyssinian banana</name>
    <name type="synonym">Musa ensete</name>
    <dbReference type="NCBI Taxonomy" id="4639"/>
    <lineage>
        <taxon>Eukaryota</taxon>
        <taxon>Viridiplantae</taxon>
        <taxon>Streptophyta</taxon>
        <taxon>Embryophyta</taxon>
        <taxon>Tracheophyta</taxon>
        <taxon>Spermatophyta</taxon>
        <taxon>Magnoliopsida</taxon>
        <taxon>Liliopsida</taxon>
        <taxon>Zingiberales</taxon>
        <taxon>Musaceae</taxon>
        <taxon>Ensete</taxon>
    </lineage>
</organism>
<feature type="compositionally biased region" description="Low complexity" evidence="1">
    <location>
        <begin position="49"/>
        <end position="74"/>
    </location>
</feature>
<feature type="region of interest" description="Disordered" evidence="1">
    <location>
        <begin position="48"/>
        <end position="81"/>
    </location>
</feature>
<dbReference type="PANTHER" id="PTHR34670">
    <property type="entry name" value="EXPRESSED PROTEIN"/>
    <property type="match status" value="1"/>
</dbReference>
<protein>
    <recommendedName>
        <fullName evidence="4">Legume lectin domain-containing protein</fullName>
    </recommendedName>
</protein>
<name>A0AAV8PZK6_ENSVE</name>
<comment type="caution">
    <text evidence="2">The sequence shown here is derived from an EMBL/GenBank/DDBJ whole genome shotgun (WGS) entry which is preliminary data.</text>
</comment>
<evidence type="ECO:0008006" key="4">
    <source>
        <dbReference type="Google" id="ProtNLM"/>
    </source>
</evidence>
<evidence type="ECO:0000256" key="1">
    <source>
        <dbReference type="SAM" id="MobiDB-lite"/>
    </source>
</evidence>
<dbReference type="Proteomes" id="UP001222027">
    <property type="component" value="Unassembled WGS sequence"/>
</dbReference>
<evidence type="ECO:0000313" key="2">
    <source>
        <dbReference type="EMBL" id="KAJ8464785.1"/>
    </source>
</evidence>
<reference evidence="2 3" key="1">
    <citation type="submission" date="2022-12" db="EMBL/GenBank/DDBJ databases">
        <title>Chromosome-scale assembly of the Ensete ventricosum genome.</title>
        <authorList>
            <person name="Dussert Y."/>
            <person name="Stocks J."/>
            <person name="Wendawek A."/>
            <person name="Woldeyes F."/>
            <person name="Nichols R.A."/>
            <person name="Borrell J.S."/>
        </authorList>
    </citation>
    <scope>NUCLEOTIDE SEQUENCE [LARGE SCALE GENOMIC DNA]</scope>
    <source>
        <strain evidence="3">cv. Maze</strain>
        <tissue evidence="2">Seeds</tissue>
    </source>
</reference>
<dbReference type="AlphaFoldDB" id="A0AAV8PZK6"/>
<evidence type="ECO:0000313" key="3">
    <source>
        <dbReference type="Proteomes" id="UP001222027"/>
    </source>
</evidence>
<accession>A0AAV8PZK6</accession>
<proteinExistence type="predicted"/>
<dbReference type="EMBL" id="JAQQAF010000008">
    <property type="protein sequence ID" value="KAJ8464785.1"/>
    <property type="molecule type" value="Genomic_DNA"/>
</dbReference>
<keyword evidence="3" id="KW-1185">Reference proteome</keyword>
<sequence length="81" mass="8922">MEGLIPIIYRAISQYANGGQDHLQASWFDESPSAYYIQLPGDPSRFRSSDVQSFSSSALPLPASTSTKSSPLRRTTSRRLA</sequence>
<dbReference type="PANTHER" id="PTHR34670:SF17">
    <property type="entry name" value="OS01G0143900 PROTEIN"/>
    <property type="match status" value="1"/>
</dbReference>
<gene>
    <name evidence="2" type="ORF">OPV22_027337</name>
</gene>